<comment type="caution">
    <text evidence="1">The sequence shown here is derived from an EMBL/GenBank/DDBJ whole genome shotgun (WGS) entry which is preliminary data.</text>
</comment>
<organism evidence="1 2">
    <name type="scientific">Portunus trituberculatus</name>
    <name type="common">Swimming crab</name>
    <name type="synonym">Neptunus trituberculatus</name>
    <dbReference type="NCBI Taxonomy" id="210409"/>
    <lineage>
        <taxon>Eukaryota</taxon>
        <taxon>Metazoa</taxon>
        <taxon>Ecdysozoa</taxon>
        <taxon>Arthropoda</taxon>
        <taxon>Crustacea</taxon>
        <taxon>Multicrustacea</taxon>
        <taxon>Malacostraca</taxon>
        <taxon>Eumalacostraca</taxon>
        <taxon>Eucarida</taxon>
        <taxon>Decapoda</taxon>
        <taxon>Pleocyemata</taxon>
        <taxon>Brachyura</taxon>
        <taxon>Eubrachyura</taxon>
        <taxon>Portunoidea</taxon>
        <taxon>Portunidae</taxon>
        <taxon>Portuninae</taxon>
        <taxon>Portunus</taxon>
    </lineage>
</organism>
<evidence type="ECO:0000313" key="2">
    <source>
        <dbReference type="Proteomes" id="UP000324222"/>
    </source>
</evidence>
<protein>
    <submittedName>
        <fullName evidence="1">Uncharacterized protein</fullName>
    </submittedName>
</protein>
<dbReference type="EMBL" id="VSRR010016627">
    <property type="protein sequence ID" value="MPC59507.1"/>
    <property type="molecule type" value="Genomic_DNA"/>
</dbReference>
<name>A0A5B7GQJ7_PORTR</name>
<keyword evidence="2" id="KW-1185">Reference proteome</keyword>
<reference evidence="1 2" key="1">
    <citation type="submission" date="2019-05" db="EMBL/GenBank/DDBJ databases">
        <title>Another draft genome of Portunus trituberculatus and its Hox gene families provides insights of decapod evolution.</title>
        <authorList>
            <person name="Jeong J.-H."/>
            <person name="Song I."/>
            <person name="Kim S."/>
            <person name="Choi T."/>
            <person name="Kim D."/>
            <person name="Ryu S."/>
            <person name="Kim W."/>
        </authorList>
    </citation>
    <scope>NUCLEOTIDE SEQUENCE [LARGE SCALE GENOMIC DNA]</scope>
    <source>
        <tissue evidence="1">Muscle</tissue>
    </source>
</reference>
<dbReference type="Proteomes" id="UP000324222">
    <property type="component" value="Unassembled WGS sequence"/>
</dbReference>
<sequence>MPPLVSCVAACPPTPASSVDLSAEVTKILEECCEICRIVHFSTAPRGFQGSDSLSSLQFLFLVLPTRAILFNTSARMPS</sequence>
<evidence type="ECO:0000313" key="1">
    <source>
        <dbReference type="EMBL" id="MPC59507.1"/>
    </source>
</evidence>
<proteinExistence type="predicted"/>
<dbReference type="AlphaFoldDB" id="A0A5B7GQJ7"/>
<gene>
    <name evidence="1" type="ORF">E2C01_053529</name>
</gene>
<accession>A0A5B7GQJ7</accession>